<name>A0ABZ0CV04_9BURK</name>
<dbReference type="PANTHER" id="PTHR24421">
    <property type="entry name" value="NITRATE/NITRITE SENSOR PROTEIN NARX-RELATED"/>
    <property type="match status" value="1"/>
</dbReference>
<protein>
    <submittedName>
        <fullName evidence="6">CHASE3 domain-containing protein</fullName>
    </submittedName>
</protein>
<evidence type="ECO:0000313" key="6">
    <source>
        <dbReference type="EMBL" id="WOB06718.1"/>
    </source>
</evidence>
<dbReference type="Pfam" id="PF05227">
    <property type="entry name" value="CHASE3"/>
    <property type="match status" value="1"/>
</dbReference>
<dbReference type="CDD" id="cd16917">
    <property type="entry name" value="HATPase_UhpB-NarQ-NarX-like"/>
    <property type="match status" value="1"/>
</dbReference>
<dbReference type="InterPro" id="IPR011712">
    <property type="entry name" value="Sig_transdc_His_kin_sub3_dim/P"/>
</dbReference>
<dbReference type="EMBL" id="CP136336">
    <property type="protein sequence ID" value="WOB06718.1"/>
    <property type="molecule type" value="Genomic_DNA"/>
</dbReference>
<keyword evidence="7" id="KW-1185">Reference proteome</keyword>
<accession>A0ABZ0CV04</accession>
<dbReference type="RefSeq" id="WP_316699327.1">
    <property type="nucleotide sequence ID" value="NZ_CP136336.1"/>
</dbReference>
<proteinExistence type="predicted"/>
<keyword evidence="1" id="KW-0808">Transferase</keyword>
<evidence type="ECO:0000256" key="4">
    <source>
        <dbReference type="SAM" id="Phobius"/>
    </source>
</evidence>
<dbReference type="PROSITE" id="PS50109">
    <property type="entry name" value="HIS_KIN"/>
    <property type="match status" value="1"/>
</dbReference>
<dbReference type="CDD" id="cd19410">
    <property type="entry name" value="HK9-like_sensor"/>
    <property type="match status" value="1"/>
</dbReference>
<keyword evidence="4" id="KW-0812">Transmembrane</keyword>
<dbReference type="InterPro" id="IPR050482">
    <property type="entry name" value="Sensor_HK_TwoCompSys"/>
</dbReference>
<evidence type="ECO:0000256" key="1">
    <source>
        <dbReference type="ARBA" id="ARBA00022679"/>
    </source>
</evidence>
<reference evidence="6 7" key="1">
    <citation type="submission" date="2023-10" db="EMBL/GenBank/DDBJ databases">
        <title>Bacteria for the degradation of biodegradable plastic PBAT(Polybutylene adipate terephthalate).</title>
        <authorList>
            <person name="Weon H.-Y."/>
            <person name="Yeon J."/>
        </authorList>
    </citation>
    <scope>NUCLEOTIDE SEQUENCE [LARGE SCALE GENOMIC DNA]</scope>
    <source>
        <strain evidence="6 7">SBD 7-3</strain>
    </source>
</reference>
<dbReference type="InterPro" id="IPR036890">
    <property type="entry name" value="HATPase_C_sf"/>
</dbReference>
<evidence type="ECO:0000256" key="2">
    <source>
        <dbReference type="ARBA" id="ARBA00022777"/>
    </source>
</evidence>
<evidence type="ECO:0000259" key="5">
    <source>
        <dbReference type="PROSITE" id="PS50109"/>
    </source>
</evidence>
<keyword evidence="2" id="KW-0418">Kinase</keyword>
<feature type="domain" description="Histidine kinase" evidence="5">
    <location>
        <begin position="254"/>
        <end position="447"/>
    </location>
</feature>
<dbReference type="Proteomes" id="UP001303946">
    <property type="component" value="Chromosome"/>
</dbReference>
<gene>
    <name evidence="6" type="ORF">RXV79_17515</name>
</gene>
<dbReference type="SUPFAM" id="SSF55874">
    <property type="entry name" value="ATPase domain of HSP90 chaperone/DNA topoisomerase II/histidine kinase"/>
    <property type="match status" value="1"/>
</dbReference>
<dbReference type="Gene3D" id="1.20.5.1930">
    <property type="match status" value="1"/>
</dbReference>
<sequence length="451" mass="50309">MSVYKVLKRNPVVFPLACLAVLAMVAVSETSYWRSAGKLETLTEVGAARTAVQNLAQSILDAEASQRSYLLTHREEYLRPFERALQQIDHSFNFLDQYYQKDDNSTAVLNRLHTVVDGKVSELTETMRLQREGKNDAAMELMLSDIGREKMDAVRQLTGELFNRESANVTAEREAVNQTLALARLGVMVLSALGLLSLFMYLRQTSMLEAQREEQQRLVSGERDRLEEEVTQRTAQLVELTDHLQTAREDERNRLARNLHDELGALLTSAKLDAARIRSRLTGANPEALDRLNHLVETLNSSIALGRRIIEDLRPSTLSNLGLVPTLEILGRDFATHSGLQVHCELEAVKLPADAQLVVYRLVQEAITNITKHSQARQVWIKLQARDGQAQVCVRDDGVGFDPAHQPRSAFGLIGMRYRVAAEGGELKLRSAPGQGTCIEATLPETRAAHA</sequence>
<keyword evidence="4" id="KW-1133">Transmembrane helix</keyword>
<dbReference type="InterPro" id="IPR007891">
    <property type="entry name" value="CHASE3"/>
</dbReference>
<dbReference type="InterPro" id="IPR003594">
    <property type="entry name" value="HATPase_dom"/>
</dbReference>
<feature type="transmembrane region" description="Helical" evidence="4">
    <location>
        <begin position="181"/>
        <end position="202"/>
    </location>
</feature>
<dbReference type="Pfam" id="PF02518">
    <property type="entry name" value="HATPase_c"/>
    <property type="match status" value="1"/>
</dbReference>
<dbReference type="Gene3D" id="3.30.565.10">
    <property type="entry name" value="Histidine kinase-like ATPase, C-terminal domain"/>
    <property type="match status" value="1"/>
</dbReference>
<keyword evidence="3" id="KW-0902">Two-component regulatory system</keyword>
<dbReference type="Pfam" id="PF07730">
    <property type="entry name" value="HisKA_3"/>
    <property type="match status" value="1"/>
</dbReference>
<evidence type="ECO:0000256" key="3">
    <source>
        <dbReference type="ARBA" id="ARBA00023012"/>
    </source>
</evidence>
<dbReference type="InterPro" id="IPR005467">
    <property type="entry name" value="His_kinase_dom"/>
</dbReference>
<organism evidence="6 7">
    <name type="scientific">Piscinibacter gummiphilus</name>
    <dbReference type="NCBI Taxonomy" id="946333"/>
    <lineage>
        <taxon>Bacteria</taxon>
        <taxon>Pseudomonadati</taxon>
        <taxon>Pseudomonadota</taxon>
        <taxon>Betaproteobacteria</taxon>
        <taxon>Burkholderiales</taxon>
        <taxon>Sphaerotilaceae</taxon>
        <taxon>Piscinibacter</taxon>
    </lineage>
</organism>
<keyword evidence="4" id="KW-0472">Membrane</keyword>
<dbReference type="SMART" id="SM00387">
    <property type="entry name" value="HATPase_c"/>
    <property type="match status" value="1"/>
</dbReference>
<evidence type="ECO:0000313" key="7">
    <source>
        <dbReference type="Proteomes" id="UP001303946"/>
    </source>
</evidence>